<sequence length="488" mass="55483">MEKINDQQQIRLGKLKQLQKHNVAYLQSKFTHDDWNQIYNKYHNFESQELVESKVQASFAGRLIAQRGPFLVILSNGEQIQLYVDKSSNQSLQMQLFLQNLDLGDIVEAQGVLFKTKTGQLSLKVQEFVLLTKSLKPLPDQYYGLNDAEEKYRKRYLDLLVNQKTRQTFIARSKIISQIRSFFDNQNYLEVDTPSLQAILGGASAKPFITHYNALHQDFYLRIATEIPLKKLLVGGIDRVYEIGKIFRNEGVDSTHNPEFTSIEFYQAYANLDIMMEQTENLFANLLAYLGLGTKITFGKHEIDFGQKFARLDMATAVSEAIGADVNQLNFVEIKKIADEKGIKSANFFNKGHIIAELFAHLIEPNLIQPTFVTGHPIEISPLAKKVSSESSYTQRAELFIAGKEFANMFSELNDPFDQLERFEAQIAEKNLGNDETSEVDHDFVEALTYGMPPAGGCGIGIDRLVMLLTNNESIREVILFPQLKNKK</sequence>
<name>W5USU2_9BACT</name>
<dbReference type="AlphaFoldDB" id="W5USU2"/>
<dbReference type="CDD" id="cd04322">
    <property type="entry name" value="LysRS_N"/>
    <property type="match status" value="1"/>
</dbReference>
<dbReference type="CDD" id="cd00775">
    <property type="entry name" value="LysRS_core"/>
    <property type="match status" value="1"/>
</dbReference>
<dbReference type="STRING" id="743966.MYB_00930"/>
<comment type="catalytic activity">
    <reaction evidence="9">
        <text>tRNA(Lys) + L-lysine + ATP = L-lysyl-tRNA(Lys) + AMP + diphosphate</text>
        <dbReference type="Rhea" id="RHEA:20792"/>
        <dbReference type="Rhea" id="RHEA-COMP:9696"/>
        <dbReference type="Rhea" id="RHEA-COMP:9697"/>
        <dbReference type="ChEBI" id="CHEBI:30616"/>
        <dbReference type="ChEBI" id="CHEBI:32551"/>
        <dbReference type="ChEBI" id="CHEBI:33019"/>
        <dbReference type="ChEBI" id="CHEBI:78442"/>
        <dbReference type="ChEBI" id="CHEBI:78529"/>
        <dbReference type="ChEBI" id="CHEBI:456215"/>
        <dbReference type="EC" id="6.1.1.6"/>
    </reaction>
</comment>
<evidence type="ECO:0000256" key="1">
    <source>
        <dbReference type="ARBA" id="ARBA00004496"/>
    </source>
</evidence>
<keyword evidence="7 9" id="KW-0648">Protein biosynthesis</keyword>
<feature type="domain" description="Aminoacyl-transfer RNA synthetases class-II family profile" evidence="10">
    <location>
        <begin position="172"/>
        <end position="482"/>
    </location>
</feature>
<dbReference type="GO" id="GO:0000287">
    <property type="term" value="F:magnesium ion binding"/>
    <property type="evidence" value="ECO:0007669"/>
    <property type="project" value="UniProtKB-UniRule"/>
</dbReference>
<comment type="subcellular location">
    <subcellularLocation>
        <location evidence="1 9">Cytoplasm</location>
    </subcellularLocation>
</comment>
<dbReference type="KEGG" id="mbc:MYB_00930"/>
<dbReference type="PROSITE" id="PS50862">
    <property type="entry name" value="AA_TRNA_LIGASE_II"/>
    <property type="match status" value="1"/>
</dbReference>
<dbReference type="HAMAP" id="MF_00252">
    <property type="entry name" value="Lys_tRNA_synth_class2"/>
    <property type="match status" value="1"/>
</dbReference>
<evidence type="ECO:0000256" key="3">
    <source>
        <dbReference type="ARBA" id="ARBA00022598"/>
    </source>
</evidence>
<feature type="binding site" evidence="9">
    <location>
        <position position="405"/>
    </location>
    <ligand>
        <name>Mg(2+)</name>
        <dbReference type="ChEBI" id="CHEBI:18420"/>
        <label>2</label>
    </ligand>
</feature>
<dbReference type="GO" id="GO:0005829">
    <property type="term" value="C:cytosol"/>
    <property type="evidence" value="ECO:0007669"/>
    <property type="project" value="TreeGrafter"/>
</dbReference>
<keyword evidence="9" id="KW-0460">Magnesium</keyword>
<dbReference type="NCBIfam" id="TIGR00499">
    <property type="entry name" value="lysS_bact"/>
    <property type="match status" value="1"/>
</dbReference>
<organism evidence="11 12">
    <name type="scientific">Mesomycoplasma bovoculi M165/69</name>
    <dbReference type="NCBI Taxonomy" id="743966"/>
    <lineage>
        <taxon>Bacteria</taxon>
        <taxon>Bacillati</taxon>
        <taxon>Mycoplasmatota</taxon>
        <taxon>Mycoplasmoidales</taxon>
        <taxon>Metamycoplasmataceae</taxon>
        <taxon>Mesomycoplasma</taxon>
    </lineage>
</organism>
<dbReference type="PRINTS" id="PR00982">
    <property type="entry name" value="TRNASYNTHLYS"/>
</dbReference>
<proteinExistence type="inferred from homology"/>
<protein>
    <recommendedName>
        <fullName evidence="9">Lysine--tRNA ligase</fullName>
        <ecNumber evidence="9">6.1.1.6</ecNumber>
    </recommendedName>
    <alternativeName>
        <fullName evidence="9">Lysyl-tRNA synthetase</fullName>
        <shortName evidence="9">LysRS</shortName>
    </alternativeName>
</protein>
<dbReference type="InterPro" id="IPR012340">
    <property type="entry name" value="NA-bd_OB-fold"/>
</dbReference>
<comment type="cofactor">
    <cofactor evidence="9">
        <name>Mg(2+)</name>
        <dbReference type="ChEBI" id="CHEBI:18420"/>
    </cofactor>
    <text evidence="9">Binds 3 Mg(2+) ions per subunit.</text>
</comment>
<evidence type="ECO:0000256" key="4">
    <source>
        <dbReference type="ARBA" id="ARBA00022723"/>
    </source>
</evidence>
<dbReference type="EC" id="6.1.1.6" evidence="9"/>
<dbReference type="OrthoDB" id="9801152at2"/>
<dbReference type="EMBL" id="CP007154">
    <property type="protein sequence ID" value="AHH45197.1"/>
    <property type="molecule type" value="Genomic_DNA"/>
</dbReference>
<evidence type="ECO:0000256" key="6">
    <source>
        <dbReference type="ARBA" id="ARBA00022840"/>
    </source>
</evidence>
<dbReference type="PANTHER" id="PTHR42918">
    <property type="entry name" value="LYSYL-TRNA SYNTHETASE"/>
    <property type="match status" value="1"/>
</dbReference>
<comment type="subunit">
    <text evidence="9">Homodimer.</text>
</comment>
<dbReference type="HOGENOM" id="CLU_008255_6_0_14"/>
<keyword evidence="6 9" id="KW-0067">ATP-binding</keyword>
<evidence type="ECO:0000313" key="11">
    <source>
        <dbReference type="EMBL" id="AHH45197.1"/>
    </source>
</evidence>
<keyword evidence="8 9" id="KW-0030">Aminoacyl-tRNA synthetase</keyword>
<dbReference type="InterPro" id="IPR045864">
    <property type="entry name" value="aa-tRNA-synth_II/BPL/LPL"/>
</dbReference>
<accession>W5USU2</accession>
<dbReference type="SUPFAM" id="SSF55681">
    <property type="entry name" value="Class II aaRS and biotin synthetases"/>
    <property type="match status" value="1"/>
</dbReference>
<dbReference type="eggNOG" id="COG1190">
    <property type="taxonomic scope" value="Bacteria"/>
</dbReference>
<dbReference type="GO" id="GO:0000049">
    <property type="term" value="F:tRNA binding"/>
    <property type="evidence" value="ECO:0007669"/>
    <property type="project" value="TreeGrafter"/>
</dbReference>
<evidence type="ECO:0000256" key="2">
    <source>
        <dbReference type="ARBA" id="ARBA00022490"/>
    </source>
</evidence>
<dbReference type="RefSeq" id="WP_022935513.1">
    <property type="nucleotide sequence ID" value="NZ_CP007154.1"/>
</dbReference>
<evidence type="ECO:0000313" key="12">
    <source>
        <dbReference type="Proteomes" id="UP000019229"/>
    </source>
</evidence>
<dbReference type="GO" id="GO:0004824">
    <property type="term" value="F:lysine-tRNA ligase activity"/>
    <property type="evidence" value="ECO:0007669"/>
    <property type="project" value="UniProtKB-UniRule"/>
</dbReference>
<dbReference type="InterPro" id="IPR044136">
    <property type="entry name" value="Lys-tRNA-ligase_II_N"/>
</dbReference>
<dbReference type="Gene3D" id="3.30.930.10">
    <property type="entry name" value="Bira Bifunctional Protein, Domain 2"/>
    <property type="match status" value="1"/>
</dbReference>
<dbReference type="PATRIC" id="fig|743966.3.peg.185"/>
<evidence type="ECO:0000256" key="7">
    <source>
        <dbReference type="ARBA" id="ARBA00022917"/>
    </source>
</evidence>
<keyword evidence="12" id="KW-1185">Reference proteome</keyword>
<feature type="binding site" evidence="9">
    <location>
        <position position="398"/>
    </location>
    <ligand>
        <name>Mg(2+)</name>
        <dbReference type="ChEBI" id="CHEBI:18420"/>
        <label>1</label>
    </ligand>
</feature>
<dbReference type="NCBIfam" id="NF001756">
    <property type="entry name" value="PRK00484.1"/>
    <property type="match status" value="1"/>
</dbReference>
<reference evidence="11 12" key="1">
    <citation type="journal article" date="2014" name="Genome Announc.">
        <title>Complete Genome Sequence of Mycoplasma bovoculi Strain M165/69T (ATCC 29104).</title>
        <authorList>
            <person name="Calcutt M.J."/>
            <person name="Foecking M.F."/>
        </authorList>
    </citation>
    <scope>NUCLEOTIDE SEQUENCE [LARGE SCALE GENOMIC DNA]</scope>
    <source>
        <strain evidence="11">M165/69</strain>
    </source>
</reference>
<comment type="similarity">
    <text evidence="9">Belongs to the class-II aminoacyl-tRNA synthetase family.</text>
</comment>
<dbReference type="GO" id="GO:0005524">
    <property type="term" value="F:ATP binding"/>
    <property type="evidence" value="ECO:0007669"/>
    <property type="project" value="UniProtKB-UniRule"/>
</dbReference>
<evidence type="ECO:0000256" key="5">
    <source>
        <dbReference type="ARBA" id="ARBA00022741"/>
    </source>
</evidence>
<keyword evidence="3 9" id="KW-0436">Ligase</keyword>
<dbReference type="InterPro" id="IPR018149">
    <property type="entry name" value="Lys-tRNA-synth_II_C"/>
</dbReference>
<dbReference type="Pfam" id="PF00152">
    <property type="entry name" value="tRNA-synt_2"/>
    <property type="match status" value="1"/>
</dbReference>
<dbReference type="PANTHER" id="PTHR42918:SF15">
    <property type="entry name" value="LYSINE--TRNA LIGASE, CHLOROPLASTIC_MITOCHONDRIAL"/>
    <property type="match status" value="1"/>
</dbReference>
<feature type="binding site" evidence="9">
    <location>
        <position position="405"/>
    </location>
    <ligand>
        <name>Mg(2+)</name>
        <dbReference type="ChEBI" id="CHEBI:18420"/>
        <label>1</label>
    </ligand>
</feature>
<dbReference type="GO" id="GO:0006430">
    <property type="term" value="P:lysyl-tRNA aminoacylation"/>
    <property type="evidence" value="ECO:0007669"/>
    <property type="project" value="UniProtKB-UniRule"/>
</dbReference>
<dbReference type="SUPFAM" id="SSF50249">
    <property type="entry name" value="Nucleic acid-binding proteins"/>
    <property type="match status" value="1"/>
</dbReference>
<dbReference type="InterPro" id="IPR004364">
    <property type="entry name" value="Aa-tRNA-synt_II"/>
</dbReference>
<gene>
    <name evidence="9 11" type="primary">lysS</name>
    <name evidence="11" type="ORF">MYB_00930</name>
</gene>
<dbReference type="InterPro" id="IPR002313">
    <property type="entry name" value="Lys-tRNA-ligase_II"/>
</dbReference>
<dbReference type="InterPro" id="IPR006195">
    <property type="entry name" value="aa-tRNA-synth_II"/>
</dbReference>
<keyword evidence="5 9" id="KW-0547">Nucleotide-binding</keyword>
<evidence type="ECO:0000256" key="9">
    <source>
        <dbReference type="HAMAP-Rule" id="MF_00252"/>
    </source>
</evidence>
<dbReference type="Proteomes" id="UP000019229">
    <property type="component" value="Chromosome"/>
</dbReference>
<evidence type="ECO:0000259" key="10">
    <source>
        <dbReference type="PROSITE" id="PS50862"/>
    </source>
</evidence>
<dbReference type="Gene3D" id="2.40.50.140">
    <property type="entry name" value="Nucleic acid-binding proteins"/>
    <property type="match status" value="1"/>
</dbReference>
<keyword evidence="4 9" id="KW-0479">Metal-binding</keyword>
<keyword evidence="2 9" id="KW-0963">Cytoplasm</keyword>
<evidence type="ECO:0000256" key="8">
    <source>
        <dbReference type="ARBA" id="ARBA00023146"/>
    </source>
</evidence>